<dbReference type="InterPro" id="IPR008254">
    <property type="entry name" value="Flavodoxin/NO_synth"/>
</dbReference>
<dbReference type="Gene3D" id="3.40.50.360">
    <property type="match status" value="1"/>
</dbReference>
<comment type="function">
    <text evidence="7">Low-potential electron donor to a number of redox enzymes.</text>
</comment>
<organism evidence="9 10">
    <name type="scientific">Candidatus Eisenbergiella merdavium</name>
    <dbReference type="NCBI Taxonomy" id="2838551"/>
    <lineage>
        <taxon>Bacteria</taxon>
        <taxon>Bacillati</taxon>
        <taxon>Bacillota</taxon>
        <taxon>Clostridia</taxon>
        <taxon>Lachnospirales</taxon>
        <taxon>Lachnospiraceae</taxon>
        <taxon>Eisenbergiella</taxon>
    </lineage>
</organism>
<dbReference type="PROSITE" id="PS00201">
    <property type="entry name" value="FLAVODOXIN"/>
    <property type="match status" value="1"/>
</dbReference>
<dbReference type="GO" id="GO:0009055">
    <property type="term" value="F:electron transfer activity"/>
    <property type="evidence" value="ECO:0007669"/>
    <property type="project" value="UniProtKB-UniRule"/>
</dbReference>
<comment type="cofactor">
    <cofactor evidence="1 7">
        <name>FMN</name>
        <dbReference type="ChEBI" id="CHEBI:58210"/>
    </cofactor>
</comment>
<reference evidence="9" key="2">
    <citation type="submission" date="2021-04" db="EMBL/GenBank/DDBJ databases">
        <authorList>
            <person name="Gilroy R."/>
        </authorList>
    </citation>
    <scope>NUCLEOTIDE SEQUENCE</scope>
    <source>
        <strain evidence="9">USAMLcec2-132</strain>
    </source>
</reference>
<evidence type="ECO:0000256" key="1">
    <source>
        <dbReference type="ARBA" id="ARBA00001917"/>
    </source>
</evidence>
<comment type="caution">
    <text evidence="9">The sequence shown here is derived from an EMBL/GenBank/DDBJ whole genome shotgun (WGS) entry which is preliminary data.</text>
</comment>
<gene>
    <name evidence="9" type="ORF">H9761_14480</name>
</gene>
<dbReference type="PROSITE" id="PS50902">
    <property type="entry name" value="FLAVODOXIN_LIKE"/>
    <property type="match status" value="1"/>
</dbReference>
<dbReference type="NCBIfam" id="TIGR01753">
    <property type="entry name" value="flav_short"/>
    <property type="match status" value="1"/>
</dbReference>
<protein>
    <recommendedName>
        <fullName evidence="7">Flavodoxin</fullName>
    </recommendedName>
</protein>
<comment type="similarity">
    <text evidence="2 7">Belongs to the flavodoxin family.</text>
</comment>
<dbReference type="InterPro" id="IPR001226">
    <property type="entry name" value="Flavodoxin_CS"/>
</dbReference>
<accession>A0A9D2SS61</accession>
<dbReference type="SUPFAM" id="SSF52218">
    <property type="entry name" value="Flavoproteins"/>
    <property type="match status" value="1"/>
</dbReference>
<dbReference type="Proteomes" id="UP000823891">
    <property type="component" value="Unassembled WGS sequence"/>
</dbReference>
<evidence type="ECO:0000256" key="2">
    <source>
        <dbReference type="ARBA" id="ARBA00005267"/>
    </source>
</evidence>
<dbReference type="PANTHER" id="PTHR43717:SF1">
    <property type="entry name" value="ANAEROBIC NITRIC OXIDE REDUCTASE FLAVORUBREDOXIN"/>
    <property type="match status" value="1"/>
</dbReference>
<evidence type="ECO:0000256" key="3">
    <source>
        <dbReference type="ARBA" id="ARBA00022448"/>
    </source>
</evidence>
<sequence length="145" mass="15042">MGQISVVYWSGTGNTAQMAEYVADGIREAGKEAAVLSVDLAGADALKGEKAFALGCPSMGAEQLEESVMEPFMCELDGMISGKKVALFGSYGWGGGEWMREWEERISNDGASVLGGEGVIANGAPDAEAEEACRALGRELAAAAE</sequence>
<proteinExistence type="inferred from homology"/>
<dbReference type="GO" id="GO:0010181">
    <property type="term" value="F:FMN binding"/>
    <property type="evidence" value="ECO:0007669"/>
    <property type="project" value="UniProtKB-UniRule"/>
</dbReference>
<keyword evidence="6 7" id="KW-0249">Electron transport</keyword>
<reference evidence="9" key="1">
    <citation type="journal article" date="2021" name="PeerJ">
        <title>Extensive microbial diversity within the chicken gut microbiome revealed by metagenomics and culture.</title>
        <authorList>
            <person name="Gilroy R."/>
            <person name="Ravi A."/>
            <person name="Getino M."/>
            <person name="Pursley I."/>
            <person name="Horton D.L."/>
            <person name="Alikhan N.F."/>
            <person name="Baker D."/>
            <person name="Gharbi K."/>
            <person name="Hall N."/>
            <person name="Watson M."/>
            <person name="Adriaenssens E.M."/>
            <person name="Foster-Nyarko E."/>
            <person name="Jarju S."/>
            <person name="Secka A."/>
            <person name="Antonio M."/>
            <person name="Oren A."/>
            <person name="Chaudhuri R.R."/>
            <person name="La Ragione R."/>
            <person name="Hildebrand F."/>
            <person name="Pallen M.J."/>
        </authorList>
    </citation>
    <scope>NUCLEOTIDE SEQUENCE</scope>
    <source>
        <strain evidence="9">USAMLcec2-132</strain>
    </source>
</reference>
<evidence type="ECO:0000313" key="9">
    <source>
        <dbReference type="EMBL" id="HJC24886.1"/>
    </source>
</evidence>
<keyword evidence="5 7" id="KW-0288">FMN</keyword>
<evidence type="ECO:0000259" key="8">
    <source>
        <dbReference type="PROSITE" id="PS50902"/>
    </source>
</evidence>
<feature type="domain" description="Flavodoxin-like" evidence="8">
    <location>
        <begin position="4"/>
        <end position="141"/>
    </location>
</feature>
<evidence type="ECO:0000256" key="4">
    <source>
        <dbReference type="ARBA" id="ARBA00022630"/>
    </source>
</evidence>
<dbReference type="PANTHER" id="PTHR43717">
    <property type="entry name" value="ANAEROBIC NITRIC OXIDE REDUCTASE FLAVORUBREDOXIN"/>
    <property type="match status" value="1"/>
</dbReference>
<dbReference type="AlphaFoldDB" id="A0A9D2SS61"/>
<dbReference type="InterPro" id="IPR010087">
    <property type="entry name" value="Flav_short"/>
</dbReference>
<dbReference type="Pfam" id="PF00258">
    <property type="entry name" value="Flavodoxin_1"/>
    <property type="match status" value="1"/>
</dbReference>
<keyword evidence="4 7" id="KW-0285">Flavoprotein</keyword>
<keyword evidence="3 7" id="KW-0813">Transport</keyword>
<evidence type="ECO:0000256" key="5">
    <source>
        <dbReference type="ARBA" id="ARBA00022643"/>
    </source>
</evidence>
<dbReference type="GO" id="GO:0016651">
    <property type="term" value="F:oxidoreductase activity, acting on NAD(P)H"/>
    <property type="evidence" value="ECO:0007669"/>
    <property type="project" value="UniProtKB-ARBA"/>
</dbReference>
<dbReference type="InterPro" id="IPR029039">
    <property type="entry name" value="Flavoprotein-like_sf"/>
</dbReference>
<dbReference type="EMBL" id="DWWS01000050">
    <property type="protein sequence ID" value="HJC24886.1"/>
    <property type="molecule type" value="Genomic_DNA"/>
</dbReference>
<evidence type="ECO:0000256" key="7">
    <source>
        <dbReference type="RuleBase" id="RU367037"/>
    </source>
</evidence>
<evidence type="ECO:0000256" key="6">
    <source>
        <dbReference type="ARBA" id="ARBA00022982"/>
    </source>
</evidence>
<name>A0A9D2SS61_9FIRM</name>
<evidence type="ECO:0000313" key="10">
    <source>
        <dbReference type="Proteomes" id="UP000823891"/>
    </source>
</evidence>